<dbReference type="Proteomes" id="UP000031307">
    <property type="component" value="Unassembled WGS sequence"/>
</dbReference>
<proteinExistence type="predicted"/>
<dbReference type="PANTHER" id="PTHR47708:SF2">
    <property type="entry name" value="SI:CH73-132F6.5"/>
    <property type="match status" value="1"/>
</dbReference>
<dbReference type="Pfam" id="PF23544">
    <property type="entry name" value="AtuA_ferredoxin"/>
    <property type="match status" value="1"/>
</dbReference>
<organism evidence="2 3">
    <name type="scientific">Parachlamydia acanthamoebae</name>
    <dbReference type="NCBI Taxonomy" id="83552"/>
    <lineage>
        <taxon>Bacteria</taxon>
        <taxon>Pseudomonadati</taxon>
        <taxon>Chlamydiota</taxon>
        <taxon>Chlamydiia</taxon>
        <taxon>Parachlamydiales</taxon>
        <taxon>Parachlamydiaceae</taxon>
        <taxon>Parachlamydia</taxon>
    </lineage>
</organism>
<dbReference type="EMBL" id="JSAM01000122">
    <property type="protein sequence ID" value="KIA76330.1"/>
    <property type="molecule type" value="Genomic_DNA"/>
</dbReference>
<feature type="domain" description="AtuA-like ferredoxin-fold" evidence="1">
    <location>
        <begin position="5"/>
        <end position="103"/>
    </location>
</feature>
<dbReference type="OMA" id="HAMNFVI"/>
<evidence type="ECO:0000313" key="3">
    <source>
        <dbReference type="Proteomes" id="UP000031307"/>
    </source>
</evidence>
<dbReference type="InterPro" id="IPR056362">
    <property type="entry name" value="AtuA-like_ferredoxin_dom"/>
</dbReference>
<accession>A0A0C1C527</accession>
<name>A0A0C1C527_9BACT</name>
<evidence type="ECO:0000259" key="1">
    <source>
        <dbReference type="Pfam" id="PF23544"/>
    </source>
</evidence>
<gene>
    <name evidence="2" type="ORF">DB43_AL00130</name>
</gene>
<dbReference type="RefSeq" id="WP_006340546.1">
    <property type="nucleotide sequence ID" value="NZ_BAWW01000066.1"/>
</dbReference>
<sequence>MHKLIHLYDIAHARSGDKGSDSNIGVIAYTSEGYQFLVEILTSEKVLQFMQKTQVKSVIRYEWPNLGALNFVLKGALGKGASRSLRIDAQGKALGQILLEMPLEIDENRLTKCLAS</sequence>
<evidence type="ECO:0000313" key="2">
    <source>
        <dbReference type="EMBL" id="KIA76330.1"/>
    </source>
</evidence>
<reference evidence="2 3" key="1">
    <citation type="journal article" date="2014" name="Mol. Biol. Evol.">
        <title>Massive expansion of Ubiquitination-related gene families within the Chlamydiae.</title>
        <authorList>
            <person name="Domman D."/>
            <person name="Collingro A."/>
            <person name="Lagkouvardos I."/>
            <person name="Gehre L."/>
            <person name="Weinmaier T."/>
            <person name="Rattei T."/>
            <person name="Subtil A."/>
            <person name="Horn M."/>
        </authorList>
    </citation>
    <scope>NUCLEOTIDE SEQUENCE [LARGE SCALE GENOMIC DNA]</scope>
    <source>
        <strain evidence="2 3">OEW1</strain>
    </source>
</reference>
<comment type="caution">
    <text evidence="2">The sequence shown here is derived from an EMBL/GenBank/DDBJ whole genome shotgun (WGS) entry which is preliminary data.</text>
</comment>
<protein>
    <recommendedName>
        <fullName evidence="1">AtuA-like ferredoxin-fold domain-containing protein</fullName>
    </recommendedName>
</protein>
<dbReference type="PATRIC" id="fig|83552.4.peg.2559"/>
<dbReference type="PANTHER" id="PTHR47708">
    <property type="match status" value="1"/>
</dbReference>
<dbReference type="AlphaFoldDB" id="A0A0C1C527"/>